<gene>
    <name evidence="1" type="ORF">EKE94_11085</name>
</gene>
<keyword evidence="2" id="KW-1185">Reference proteome</keyword>
<dbReference type="EMBL" id="RQXX01000003">
    <property type="protein sequence ID" value="RVV98002.1"/>
    <property type="molecule type" value="Genomic_DNA"/>
</dbReference>
<dbReference type="InterPro" id="IPR009874">
    <property type="entry name" value="DUF1428"/>
</dbReference>
<evidence type="ECO:0000313" key="1">
    <source>
        <dbReference type="EMBL" id="RVV98002.1"/>
    </source>
</evidence>
<accession>A0A438AH32</accession>
<dbReference type="Gene3D" id="3.30.70.100">
    <property type="match status" value="1"/>
</dbReference>
<organism evidence="1 2">
    <name type="scientific">Mesobaculum littorinae</name>
    <dbReference type="NCBI Taxonomy" id="2486419"/>
    <lineage>
        <taxon>Bacteria</taxon>
        <taxon>Pseudomonadati</taxon>
        <taxon>Pseudomonadota</taxon>
        <taxon>Alphaproteobacteria</taxon>
        <taxon>Rhodobacterales</taxon>
        <taxon>Roseobacteraceae</taxon>
        <taxon>Mesobaculum</taxon>
    </lineage>
</organism>
<dbReference type="AlphaFoldDB" id="A0A438AH32"/>
<reference evidence="1 2" key="1">
    <citation type="submission" date="2018-11" db="EMBL/GenBank/DDBJ databases">
        <title>Mesobaculum littorinae gen. nov., sp. nov., isolated from Littorina scabra that represents a novel genus of the order Rhodobacteraceae.</title>
        <authorList>
            <person name="Li F."/>
        </authorList>
    </citation>
    <scope>NUCLEOTIDE SEQUENCE [LARGE SCALE GENOMIC DNA]</scope>
    <source>
        <strain evidence="1 2">M0103</strain>
    </source>
</reference>
<evidence type="ECO:0000313" key="2">
    <source>
        <dbReference type="Proteomes" id="UP000285908"/>
    </source>
</evidence>
<dbReference type="InterPro" id="IPR011008">
    <property type="entry name" value="Dimeric_a/b-barrel"/>
</dbReference>
<comment type="caution">
    <text evidence="1">The sequence shown here is derived from an EMBL/GenBank/DDBJ whole genome shotgun (WGS) entry which is preliminary data.</text>
</comment>
<dbReference type="OrthoDB" id="9792392at2"/>
<sequence length="119" mass="13769">MSYFENFIAAVQIANRELYRDHAMQASEIFLRHGALRVIECWADDIAHGEVTDFYRAVQAKEDETVVVSWIEWPDRDTRNAGMKKVFEDMPDEMMEMPFDGRRIVHGGFETLVDVAPGK</sequence>
<name>A0A438AH32_9RHOB</name>
<dbReference type="RefSeq" id="WP_127906667.1">
    <property type="nucleotide sequence ID" value="NZ_RQXX01000003.1"/>
</dbReference>
<dbReference type="PIRSF" id="PIRSF007028">
    <property type="entry name" value="UCP007028"/>
    <property type="match status" value="1"/>
</dbReference>
<proteinExistence type="predicted"/>
<protein>
    <submittedName>
        <fullName evidence="1">DUF1428 domain-containing protein</fullName>
    </submittedName>
</protein>
<dbReference type="Proteomes" id="UP000285908">
    <property type="component" value="Unassembled WGS sequence"/>
</dbReference>
<dbReference type="Pfam" id="PF07237">
    <property type="entry name" value="DUF1428"/>
    <property type="match status" value="1"/>
</dbReference>
<dbReference type="SUPFAM" id="SSF54909">
    <property type="entry name" value="Dimeric alpha+beta barrel"/>
    <property type="match status" value="1"/>
</dbReference>